<dbReference type="InterPro" id="IPR032305">
    <property type="entry name" value="GTP-bd_M"/>
</dbReference>
<dbReference type="InterPro" id="IPR030394">
    <property type="entry name" value="G_HFLX_dom"/>
</dbReference>
<feature type="binding site" evidence="6">
    <location>
        <begin position="353"/>
        <end position="355"/>
    </location>
    <ligand>
        <name>GTP</name>
        <dbReference type="ChEBI" id="CHEBI:37565"/>
    </ligand>
</feature>
<dbReference type="Gene3D" id="3.40.50.11060">
    <property type="entry name" value="GTPase HflX, N-terminal domain"/>
    <property type="match status" value="1"/>
</dbReference>
<dbReference type="InterPro" id="IPR006073">
    <property type="entry name" value="GTP-bd"/>
</dbReference>
<reference evidence="10 11" key="1">
    <citation type="submission" date="2016-11" db="EMBL/GenBank/DDBJ databases">
        <authorList>
            <person name="Jaros S."/>
            <person name="Januszkiewicz K."/>
            <person name="Wedrychowicz H."/>
        </authorList>
    </citation>
    <scope>NUCLEOTIDE SEQUENCE [LARGE SCALE GENOMIC DNA]</scope>
    <source>
        <strain evidence="10 11">DSM 18772</strain>
    </source>
</reference>
<feature type="binding site" evidence="6">
    <location>
        <begin position="215"/>
        <end position="222"/>
    </location>
    <ligand>
        <name>GTP</name>
        <dbReference type="ChEBI" id="CHEBI:37565"/>
    </ligand>
</feature>
<dbReference type="GO" id="GO:0003924">
    <property type="term" value="F:GTPase activity"/>
    <property type="evidence" value="ECO:0007669"/>
    <property type="project" value="UniProtKB-UniRule"/>
</dbReference>
<feature type="binding site" evidence="7">
    <location>
        <position position="222"/>
    </location>
    <ligand>
        <name>Mg(2+)</name>
        <dbReference type="ChEBI" id="CHEBI:18420"/>
    </ligand>
</feature>
<comment type="cofactor">
    <cofactor evidence="7">
        <name>Mg(2+)</name>
        <dbReference type="ChEBI" id="CHEBI:18420"/>
    </cofactor>
</comment>
<dbReference type="Proteomes" id="UP000184510">
    <property type="component" value="Unassembled WGS sequence"/>
</dbReference>
<dbReference type="InterPro" id="IPR027417">
    <property type="entry name" value="P-loop_NTPase"/>
</dbReference>
<dbReference type="GO" id="GO:0005737">
    <property type="term" value="C:cytoplasm"/>
    <property type="evidence" value="ECO:0007669"/>
    <property type="project" value="UniProtKB-SubCell"/>
</dbReference>
<dbReference type="RefSeq" id="WP_143184499.1">
    <property type="nucleotide sequence ID" value="NZ_FQYR01000005.1"/>
</dbReference>
<keyword evidence="1 7" id="KW-0479">Metal-binding</keyword>
<evidence type="ECO:0000256" key="6">
    <source>
        <dbReference type="PIRSR" id="PIRSR006809-1"/>
    </source>
</evidence>
<feature type="region of interest" description="Disordered" evidence="8">
    <location>
        <begin position="188"/>
        <end position="207"/>
    </location>
</feature>
<feature type="binding site" evidence="6">
    <location>
        <begin position="262"/>
        <end position="265"/>
    </location>
    <ligand>
        <name>GTP</name>
        <dbReference type="ChEBI" id="CHEBI:37565"/>
    </ligand>
</feature>
<proteinExistence type="inferred from homology"/>
<dbReference type="InterPro" id="IPR016496">
    <property type="entry name" value="GTPase_HflX"/>
</dbReference>
<dbReference type="Pfam" id="PF01926">
    <property type="entry name" value="MMR_HSR1"/>
    <property type="match status" value="1"/>
</dbReference>
<evidence type="ECO:0000256" key="3">
    <source>
        <dbReference type="ARBA" id="ARBA00022842"/>
    </source>
</evidence>
<sequence length="429" mass="48169">MFEVREKPQMVERALLVRMSFNRREEEEDISLLNELEELVTTLGIGIADLMLAHSRSMHKKYLCGTGKAAEVVEYARAHECDCIVFDNQLAPSQQREWEELAGICVIDREEVILDIFAQRAQTKEARLQVDLARMQYALPRMARMWGHLDREGGGGSGGGGAARGMGEQQIEVDRRLARKRIDRTKRELEAVRSQRATRRKDREKNETPQAAIVGYTNAGKSTLLNILSGADIMAKDMLFATLDTTTRSIELPDGQTLLLTDTVGFVRNLPHRLVEAFKATLEEAVLADFLIHVLDASDPRAIEFYNTTVKVLSELGAEDKPSITVLNKIDKIEDQSVLASLQDRFPNTILLSARVGTGIEELQQKCSEMLGDRVRRRTYRIPQYRGDLVALLHNECKVISTDYEGNDVLTTAIVPAKIAGRLEEFAAE</sequence>
<evidence type="ECO:0000256" key="7">
    <source>
        <dbReference type="PIRSR" id="PIRSR006809-2"/>
    </source>
</evidence>
<keyword evidence="5" id="KW-0963">Cytoplasm</keyword>
<accession>A0A1M6NQE0</accession>
<dbReference type="Gene3D" id="6.10.250.2860">
    <property type="match status" value="1"/>
</dbReference>
<dbReference type="PROSITE" id="PS51705">
    <property type="entry name" value="G_HFLX"/>
    <property type="match status" value="1"/>
</dbReference>
<dbReference type="FunCoup" id="A0A1M6NQE0">
    <property type="interactions" value="454"/>
</dbReference>
<comment type="subcellular location">
    <subcellularLocation>
        <location evidence="5">Cytoplasm</location>
    </subcellularLocation>
    <text evidence="5">May associate with membranes.</text>
</comment>
<evidence type="ECO:0000313" key="11">
    <source>
        <dbReference type="Proteomes" id="UP000184510"/>
    </source>
</evidence>
<dbReference type="InterPro" id="IPR025121">
    <property type="entry name" value="GTPase_HflX_N"/>
</dbReference>
<organism evidence="10 11">
    <name type="scientific">Rubritalea squalenifaciens DSM 18772</name>
    <dbReference type="NCBI Taxonomy" id="1123071"/>
    <lineage>
        <taxon>Bacteria</taxon>
        <taxon>Pseudomonadati</taxon>
        <taxon>Verrucomicrobiota</taxon>
        <taxon>Verrucomicrobiia</taxon>
        <taxon>Verrucomicrobiales</taxon>
        <taxon>Rubritaleaceae</taxon>
        <taxon>Rubritalea</taxon>
    </lineage>
</organism>
<keyword evidence="11" id="KW-1185">Reference proteome</keyword>
<comment type="similarity">
    <text evidence="5">Belongs to the TRAFAC class OBG-HflX-like GTPase superfamily. HflX GTPase family.</text>
</comment>
<evidence type="ECO:0000259" key="9">
    <source>
        <dbReference type="PROSITE" id="PS51705"/>
    </source>
</evidence>
<dbReference type="Pfam" id="PF16360">
    <property type="entry name" value="GTP-bdg_M"/>
    <property type="match status" value="1"/>
</dbReference>
<dbReference type="PIRSF" id="PIRSF006809">
    <property type="entry name" value="GTP-binding_hflX_prd"/>
    <property type="match status" value="1"/>
</dbReference>
<dbReference type="PANTHER" id="PTHR10229">
    <property type="entry name" value="GTP-BINDING PROTEIN HFLX"/>
    <property type="match status" value="1"/>
</dbReference>
<dbReference type="HAMAP" id="MF_00900">
    <property type="entry name" value="GTPase_HflX"/>
    <property type="match status" value="1"/>
</dbReference>
<evidence type="ECO:0000256" key="2">
    <source>
        <dbReference type="ARBA" id="ARBA00022741"/>
    </source>
</evidence>
<dbReference type="InParanoid" id="A0A1M6NQE0"/>
<dbReference type="SUPFAM" id="SSF52540">
    <property type="entry name" value="P-loop containing nucleoside triphosphate hydrolases"/>
    <property type="match status" value="1"/>
</dbReference>
<evidence type="ECO:0000256" key="8">
    <source>
        <dbReference type="SAM" id="MobiDB-lite"/>
    </source>
</evidence>
<dbReference type="GO" id="GO:0043022">
    <property type="term" value="F:ribosome binding"/>
    <property type="evidence" value="ECO:0007669"/>
    <property type="project" value="TreeGrafter"/>
</dbReference>
<evidence type="ECO:0000313" key="10">
    <source>
        <dbReference type="EMBL" id="SHJ97894.1"/>
    </source>
</evidence>
<dbReference type="EMBL" id="FQYR01000005">
    <property type="protein sequence ID" value="SHJ97894.1"/>
    <property type="molecule type" value="Genomic_DNA"/>
</dbReference>
<dbReference type="GO" id="GO:0005525">
    <property type="term" value="F:GTP binding"/>
    <property type="evidence" value="ECO:0007669"/>
    <property type="project" value="UniProtKB-UniRule"/>
</dbReference>
<dbReference type="GO" id="GO:0046872">
    <property type="term" value="F:metal ion binding"/>
    <property type="evidence" value="ECO:0007669"/>
    <property type="project" value="UniProtKB-KW"/>
</dbReference>
<evidence type="ECO:0000256" key="1">
    <source>
        <dbReference type="ARBA" id="ARBA00022723"/>
    </source>
</evidence>
<feature type="binding site" evidence="6">
    <location>
        <begin position="240"/>
        <end position="244"/>
    </location>
    <ligand>
        <name>GTP</name>
        <dbReference type="ChEBI" id="CHEBI:37565"/>
    </ligand>
</feature>
<dbReference type="PANTHER" id="PTHR10229:SF0">
    <property type="entry name" value="GTP-BINDING PROTEIN 6-RELATED"/>
    <property type="match status" value="1"/>
</dbReference>
<dbReference type="InterPro" id="IPR042108">
    <property type="entry name" value="GTPase_HflX_N_sf"/>
</dbReference>
<dbReference type="AlphaFoldDB" id="A0A1M6NQE0"/>
<dbReference type="OrthoDB" id="9812272at2"/>
<dbReference type="Gene3D" id="3.40.50.300">
    <property type="entry name" value="P-loop containing nucleotide triphosphate hydrolases"/>
    <property type="match status" value="1"/>
</dbReference>
<keyword evidence="3 7" id="KW-0460">Magnesium</keyword>
<comment type="subunit">
    <text evidence="5">Monomer. Associates with the 50S ribosomal subunit.</text>
</comment>
<name>A0A1M6NQE0_9BACT</name>
<keyword evidence="2 5" id="KW-0547">Nucleotide-binding</keyword>
<dbReference type="CDD" id="cd01878">
    <property type="entry name" value="HflX"/>
    <property type="match status" value="1"/>
</dbReference>
<evidence type="ECO:0000256" key="4">
    <source>
        <dbReference type="ARBA" id="ARBA00023134"/>
    </source>
</evidence>
<evidence type="ECO:0000256" key="5">
    <source>
        <dbReference type="HAMAP-Rule" id="MF_00900"/>
    </source>
</evidence>
<feature type="binding site" evidence="7">
    <location>
        <position position="242"/>
    </location>
    <ligand>
        <name>Mg(2+)</name>
        <dbReference type="ChEBI" id="CHEBI:18420"/>
    </ligand>
</feature>
<dbReference type="STRING" id="1123071.SAMN02745181_2930"/>
<keyword evidence="4 5" id="KW-0342">GTP-binding</keyword>
<gene>
    <name evidence="5" type="primary">hflX</name>
    <name evidence="10" type="ORF">SAMN02745181_2930</name>
</gene>
<comment type="function">
    <text evidence="5">GTPase that associates with the 50S ribosomal subunit and may have a role during protein synthesis or ribosome biogenesis.</text>
</comment>
<protein>
    <recommendedName>
        <fullName evidence="5">GTPase HflX</fullName>
    </recommendedName>
    <alternativeName>
        <fullName evidence="5">GTP-binding protein HflX</fullName>
    </alternativeName>
</protein>
<feature type="domain" description="Hflx-type G" evidence="9">
    <location>
        <begin position="209"/>
        <end position="375"/>
    </location>
</feature>
<dbReference type="PRINTS" id="PR00326">
    <property type="entry name" value="GTP1OBG"/>
</dbReference>
<feature type="binding site" evidence="6">
    <location>
        <begin position="328"/>
        <end position="331"/>
    </location>
    <ligand>
        <name>GTP</name>
        <dbReference type="ChEBI" id="CHEBI:37565"/>
    </ligand>
</feature>
<dbReference type="NCBIfam" id="TIGR03156">
    <property type="entry name" value="GTP_HflX"/>
    <property type="match status" value="1"/>
</dbReference>
<dbReference type="Pfam" id="PF13167">
    <property type="entry name" value="GTP-bdg_N"/>
    <property type="match status" value="1"/>
</dbReference>